<dbReference type="InterPro" id="IPR017441">
    <property type="entry name" value="Protein_kinase_ATP_BS"/>
</dbReference>
<feature type="compositionally biased region" description="Basic and acidic residues" evidence="6">
    <location>
        <begin position="415"/>
        <end position="430"/>
    </location>
</feature>
<dbReference type="KEGG" id="ccro:CMC5_032430"/>
<feature type="compositionally biased region" description="Low complexity" evidence="6">
    <location>
        <begin position="507"/>
        <end position="531"/>
    </location>
</feature>
<feature type="region of interest" description="Disordered" evidence="6">
    <location>
        <begin position="302"/>
        <end position="385"/>
    </location>
</feature>
<dbReference type="PROSITE" id="PS50011">
    <property type="entry name" value="PROTEIN_KINASE_DOM"/>
    <property type="match status" value="1"/>
</dbReference>
<dbReference type="STRING" id="52.CMC5_032430"/>
<feature type="compositionally biased region" description="Low complexity" evidence="6">
    <location>
        <begin position="333"/>
        <end position="355"/>
    </location>
</feature>
<feature type="domain" description="Protein kinase" evidence="7">
    <location>
        <begin position="16"/>
        <end position="283"/>
    </location>
</feature>
<dbReference type="RefSeq" id="WP_050431239.1">
    <property type="nucleotide sequence ID" value="NZ_CP012159.1"/>
</dbReference>
<dbReference type="GO" id="GO:0005524">
    <property type="term" value="F:ATP binding"/>
    <property type="evidence" value="ECO:0007669"/>
    <property type="project" value="UniProtKB-UniRule"/>
</dbReference>
<feature type="compositionally biased region" description="Low complexity" evidence="6">
    <location>
        <begin position="431"/>
        <end position="463"/>
    </location>
</feature>
<evidence type="ECO:0000256" key="2">
    <source>
        <dbReference type="ARBA" id="ARBA00022741"/>
    </source>
</evidence>
<sequence length="537" mass="55391">MEGLPVQPGTVLAGKYLVEGVLGAGGMGVVVTAQQLGLDRSVALKLMLPGKLVGPEALGRFLREARATARLRSQHVARVFDAGTTEEGAPYIVFERLEGLDLAALLQRDGPLPMEDAVECVLQACEGIAEAHAAGLVHRDLKPSNLFLTTHADGSPCVKVLDFGITKETGTDIRLTSGQAAIGSPLYMSPEQMRSSREVDARSDIWSMGVVLYELCAGTPPFYAETVQHLCAKVLVEPPTPLATLRSGLPSALEVVLLRCLEKDREARFRDIAELAAALGDFAPARARAYVDRVAAVLHGRGRGSHAGSTAPVPVPAPAVTTRLAPDSPPLHPAAQLPLHPAAHAPSTATPSPAQGNSPTAWGAHATAKSAEERSTAPAPRSRRPGLRAAVAALALALLGGVGFRFGVAPRWHERAESSSARDEPAEHAAADAPSDGAQRAHAPGAPTLASTSSPLAATPPSLDENAGHTPTPAGLTSTNASAVPRPSSASTGASTLPRPVIPSPPAARSATATPGTRPAGTTATPPATTTNPYQRK</sequence>
<dbReference type="AlphaFoldDB" id="A0A0K1EE08"/>
<feature type="binding site" evidence="5">
    <location>
        <position position="51"/>
    </location>
    <ligand>
        <name>ATP</name>
        <dbReference type="ChEBI" id="CHEBI:30616"/>
    </ligand>
</feature>
<keyword evidence="4 5" id="KW-0067">ATP-binding</keyword>
<protein>
    <submittedName>
        <fullName evidence="8">Protein kinase</fullName>
        <ecNumber evidence="8">2.7.11.1</ecNumber>
    </submittedName>
</protein>
<evidence type="ECO:0000313" key="9">
    <source>
        <dbReference type="Proteomes" id="UP000067626"/>
    </source>
</evidence>
<dbReference type="OrthoDB" id="9801841at2"/>
<evidence type="ECO:0000259" key="7">
    <source>
        <dbReference type="PROSITE" id="PS50011"/>
    </source>
</evidence>
<dbReference type="EC" id="2.7.11.1" evidence="8"/>
<dbReference type="PANTHER" id="PTHR43289">
    <property type="entry name" value="MITOGEN-ACTIVATED PROTEIN KINASE KINASE KINASE 20-RELATED"/>
    <property type="match status" value="1"/>
</dbReference>
<evidence type="ECO:0000256" key="5">
    <source>
        <dbReference type="PROSITE-ProRule" id="PRU10141"/>
    </source>
</evidence>
<organism evidence="8 9">
    <name type="scientific">Chondromyces crocatus</name>
    <dbReference type="NCBI Taxonomy" id="52"/>
    <lineage>
        <taxon>Bacteria</taxon>
        <taxon>Pseudomonadati</taxon>
        <taxon>Myxococcota</taxon>
        <taxon>Polyangia</taxon>
        <taxon>Polyangiales</taxon>
        <taxon>Polyangiaceae</taxon>
        <taxon>Chondromyces</taxon>
    </lineage>
</organism>
<accession>A0A0K1EE08</accession>
<evidence type="ECO:0000256" key="3">
    <source>
        <dbReference type="ARBA" id="ARBA00022777"/>
    </source>
</evidence>
<evidence type="ECO:0000256" key="6">
    <source>
        <dbReference type="SAM" id="MobiDB-lite"/>
    </source>
</evidence>
<evidence type="ECO:0000256" key="4">
    <source>
        <dbReference type="ARBA" id="ARBA00022840"/>
    </source>
</evidence>
<proteinExistence type="predicted"/>
<feature type="compositionally biased region" description="Polar residues" evidence="6">
    <location>
        <begin position="475"/>
        <end position="495"/>
    </location>
</feature>
<dbReference type="PROSITE" id="PS00108">
    <property type="entry name" value="PROTEIN_KINASE_ST"/>
    <property type="match status" value="1"/>
</dbReference>
<keyword evidence="1 8" id="KW-0808">Transferase</keyword>
<feature type="region of interest" description="Disordered" evidence="6">
    <location>
        <begin position="415"/>
        <end position="537"/>
    </location>
</feature>
<dbReference type="EMBL" id="CP012159">
    <property type="protein sequence ID" value="AKT39096.1"/>
    <property type="molecule type" value="Genomic_DNA"/>
</dbReference>
<keyword evidence="9" id="KW-1185">Reference proteome</keyword>
<keyword evidence="3 8" id="KW-0418">Kinase</keyword>
<dbReference type="InterPro" id="IPR008271">
    <property type="entry name" value="Ser/Thr_kinase_AS"/>
</dbReference>
<dbReference type="Gene3D" id="3.30.200.20">
    <property type="entry name" value="Phosphorylase Kinase, domain 1"/>
    <property type="match status" value="1"/>
</dbReference>
<dbReference type="Gene3D" id="1.10.510.10">
    <property type="entry name" value="Transferase(Phosphotransferase) domain 1"/>
    <property type="match status" value="1"/>
</dbReference>
<dbReference type="SUPFAM" id="SSF56112">
    <property type="entry name" value="Protein kinase-like (PK-like)"/>
    <property type="match status" value="1"/>
</dbReference>
<dbReference type="PROSITE" id="PS00107">
    <property type="entry name" value="PROTEIN_KINASE_ATP"/>
    <property type="match status" value="1"/>
</dbReference>
<dbReference type="GO" id="GO:0004674">
    <property type="term" value="F:protein serine/threonine kinase activity"/>
    <property type="evidence" value="ECO:0007669"/>
    <property type="project" value="UniProtKB-EC"/>
</dbReference>
<dbReference type="Pfam" id="PF00069">
    <property type="entry name" value="Pkinase"/>
    <property type="match status" value="1"/>
</dbReference>
<reference evidence="8 9" key="1">
    <citation type="submission" date="2015-07" db="EMBL/GenBank/DDBJ databases">
        <title>Genome analysis of myxobacterium Chondromyces crocatus Cm c5 reveals a high potential for natural compound synthesis and the genetic basis for the loss of fruiting body formation.</title>
        <authorList>
            <person name="Zaburannyi N."/>
            <person name="Bunk B."/>
            <person name="Maier J."/>
            <person name="Overmann J."/>
            <person name="Mueller R."/>
        </authorList>
    </citation>
    <scope>NUCLEOTIDE SEQUENCE [LARGE SCALE GENOMIC DNA]</scope>
    <source>
        <strain evidence="8 9">Cm c5</strain>
    </source>
</reference>
<evidence type="ECO:0000256" key="1">
    <source>
        <dbReference type="ARBA" id="ARBA00022679"/>
    </source>
</evidence>
<dbReference type="InterPro" id="IPR011009">
    <property type="entry name" value="Kinase-like_dom_sf"/>
</dbReference>
<evidence type="ECO:0000313" key="8">
    <source>
        <dbReference type="EMBL" id="AKT39096.1"/>
    </source>
</evidence>
<dbReference type="InterPro" id="IPR000719">
    <property type="entry name" value="Prot_kinase_dom"/>
</dbReference>
<gene>
    <name evidence="8" type="ORF">CMC5_032430</name>
</gene>
<keyword evidence="2 5" id="KW-0547">Nucleotide-binding</keyword>
<dbReference type="SMART" id="SM00220">
    <property type="entry name" value="S_TKc"/>
    <property type="match status" value="1"/>
</dbReference>
<dbReference type="CDD" id="cd14014">
    <property type="entry name" value="STKc_PknB_like"/>
    <property type="match status" value="1"/>
</dbReference>
<name>A0A0K1EE08_CHOCO</name>
<dbReference type="Proteomes" id="UP000067626">
    <property type="component" value="Chromosome"/>
</dbReference>
<dbReference type="PANTHER" id="PTHR43289:SF6">
    <property type="entry name" value="SERINE_THREONINE-PROTEIN KINASE NEKL-3"/>
    <property type="match status" value="1"/>
</dbReference>